<dbReference type="RefSeq" id="WP_091819037.1">
    <property type="nucleotide sequence ID" value="NZ_FNCQ01000020.1"/>
</dbReference>
<reference evidence="5" key="1">
    <citation type="submission" date="2016-10" db="EMBL/GenBank/DDBJ databases">
        <authorList>
            <person name="Varghese N."/>
            <person name="Submissions S."/>
        </authorList>
    </citation>
    <scope>NUCLEOTIDE SEQUENCE [LARGE SCALE GENOMIC DNA]</scope>
    <source>
        <strain evidence="5">BP1-148</strain>
    </source>
</reference>
<organism evidence="4 5">
    <name type="scientific">Prevotella communis</name>
    <dbReference type="NCBI Taxonomy" id="2913614"/>
    <lineage>
        <taxon>Bacteria</taxon>
        <taxon>Pseudomonadati</taxon>
        <taxon>Bacteroidota</taxon>
        <taxon>Bacteroidia</taxon>
        <taxon>Bacteroidales</taxon>
        <taxon>Prevotellaceae</taxon>
        <taxon>Prevotella</taxon>
    </lineage>
</organism>
<dbReference type="Pfam" id="PF00535">
    <property type="entry name" value="Glycos_transf_2"/>
    <property type="match status" value="1"/>
</dbReference>
<dbReference type="AlphaFoldDB" id="A0A1G8AS93"/>
<dbReference type="PANTHER" id="PTHR22916">
    <property type="entry name" value="GLYCOSYLTRANSFERASE"/>
    <property type="match status" value="1"/>
</dbReference>
<dbReference type="SUPFAM" id="SSF53448">
    <property type="entry name" value="Nucleotide-diphospho-sugar transferases"/>
    <property type="match status" value="1"/>
</dbReference>
<name>A0A1G8AS93_9BACT</name>
<keyword evidence="2 4" id="KW-0808">Transferase</keyword>
<dbReference type="InterPro" id="IPR001173">
    <property type="entry name" value="Glyco_trans_2-like"/>
</dbReference>
<gene>
    <name evidence="4" type="ORF">SAMN04487901_12048</name>
</gene>
<evidence type="ECO:0000256" key="1">
    <source>
        <dbReference type="ARBA" id="ARBA00022676"/>
    </source>
</evidence>
<dbReference type="EMBL" id="FNCQ01000020">
    <property type="protein sequence ID" value="SDH23733.1"/>
    <property type="molecule type" value="Genomic_DNA"/>
</dbReference>
<dbReference type="PANTHER" id="PTHR22916:SF51">
    <property type="entry name" value="GLYCOSYLTRANSFERASE EPSH-RELATED"/>
    <property type="match status" value="1"/>
</dbReference>
<proteinExistence type="predicted"/>
<dbReference type="Proteomes" id="UP000198779">
    <property type="component" value="Unassembled WGS sequence"/>
</dbReference>
<sequence length="328" mass="38986">MVPKVSVIITIYNREKYIEDCARTLFEQTLDDVEFLFVDDASTDKSVMILRELLENYPTRKYLTRIICLSENGGRAVARQTGIDHSTGEYVIHVDSDDWVDLDMLEKLYEKAKETHADIVGCNLMHEYQNYQRVFKQAYSGDVDEDIRRLLNGKIFPSLCTSLTRTSLIKDNDIAFPQGIDTGEDLLFNLHLYLHANSVVGIDEPFYHYRHTEDSGSFKHTEKSINSMIEVAKRIEVLMRNTGNYDKFEHEIQYRKFYMKCTLIPTFDNQSYNKLWLKLFPETHKYIWSYKQFSWKRRVELWLAAHNQFWLAIFFQKFLKWQHQIRHA</sequence>
<dbReference type="Gene3D" id="3.90.550.10">
    <property type="entry name" value="Spore Coat Polysaccharide Biosynthesis Protein SpsA, Chain A"/>
    <property type="match status" value="1"/>
</dbReference>
<dbReference type="STRING" id="645274.SAMN04487901_12048"/>
<keyword evidence="5" id="KW-1185">Reference proteome</keyword>
<keyword evidence="1" id="KW-0328">Glycosyltransferase</keyword>
<dbReference type="GO" id="GO:0016758">
    <property type="term" value="F:hexosyltransferase activity"/>
    <property type="evidence" value="ECO:0007669"/>
    <property type="project" value="UniProtKB-ARBA"/>
</dbReference>
<evidence type="ECO:0000256" key="2">
    <source>
        <dbReference type="ARBA" id="ARBA00022679"/>
    </source>
</evidence>
<protein>
    <submittedName>
        <fullName evidence="4">Glycosyl transferase family 2</fullName>
    </submittedName>
</protein>
<evidence type="ECO:0000313" key="5">
    <source>
        <dbReference type="Proteomes" id="UP000198779"/>
    </source>
</evidence>
<accession>A0A1G8AS93</accession>
<evidence type="ECO:0000259" key="3">
    <source>
        <dbReference type="Pfam" id="PF00535"/>
    </source>
</evidence>
<feature type="domain" description="Glycosyltransferase 2-like" evidence="3">
    <location>
        <begin position="6"/>
        <end position="153"/>
    </location>
</feature>
<dbReference type="CDD" id="cd00761">
    <property type="entry name" value="Glyco_tranf_GTA_type"/>
    <property type="match status" value="1"/>
</dbReference>
<evidence type="ECO:0000313" key="4">
    <source>
        <dbReference type="EMBL" id="SDH23733.1"/>
    </source>
</evidence>
<dbReference type="InterPro" id="IPR029044">
    <property type="entry name" value="Nucleotide-diphossugar_trans"/>
</dbReference>